<evidence type="ECO:0000313" key="5">
    <source>
        <dbReference type="EMBL" id="QDT38784.1"/>
    </source>
</evidence>
<evidence type="ECO:0000256" key="2">
    <source>
        <dbReference type="ARBA" id="ARBA00022676"/>
    </source>
</evidence>
<dbReference type="PANTHER" id="PTHR12526:SF640">
    <property type="entry name" value="COLANIC ACID BIOSYNTHESIS GLYCOSYLTRANSFERASE WCAL-RELATED"/>
    <property type="match status" value="1"/>
</dbReference>
<organism evidence="5 6">
    <name type="scientific">Stratiformator vulcanicus</name>
    <dbReference type="NCBI Taxonomy" id="2527980"/>
    <lineage>
        <taxon>Bacteria</taxon>
        <taxon>Pseudomonadati</taxon>
        <taxon>Planctomycetota</taxon>
        <taxon>Planctomycetia</taxon>
        <taxon>Planctomycetales</taxon>
        <taxon>Planctomycetaceae</taxon>
        <taxon>Stratiformator</taxon>
    </lineage>
</organism>
<dbReference type="Pfam" id="PF00534">
    <property type="entry name" value="Glycos_transf_1"/>
    <property type="match status" value="1"/>
</dbReference>
<dbReference type="GO" id="GO:0016757">
    <property type="term" value="F:glycosyltransferase activity"/>
    <property type="evidence" value="ECO:0007669"/>
    <property type="project" value="UniProtKB-KW"/>
</dbReference>
<protein>
    <submittedName>
        <fullName evidence="5">GDP-mannose-dependent alpha-(1-6)-phosphatidylinositol monomannoside mannosyltransferase</fullName>
    </submittedName>
</protein>
<dbReference type="OrthoDB" id="9802525at2"/>
<keyword evidence="3 5" id="KW-0808">Transferase</keyword>
<gene>
    <name evidence="5" type="primary">pimB_3</name>
    <name evidence="5" type="ORF">Pan189_31830</name>
</gene>
<comment type="similarity">
    <text evidence="1">Belongs to the glycosyltransferase group 1 family. Glycosyltransferase 4 subfamily.</text>
</comment>
<dbReference type="Proteomes" id="UP000317318">
    <property type="component" value="Chromosome"/>
</dbReference>
<dbReference type="EMBL" id="CP036268">
    <property type="protein sequence ID" value="QDT38784.1"/>
    <property type="molecule type" value="Genomic_DNA"/>
</dbReference>
<dbReference type="InterPro" id="IPR001296">
    <property type="entry name" value="Glyco_trans_1"/>
</dbReference>
<dbReference type="RefSeq" id="WP_145364861.1">
    <property type="nucleotide sequence ID" value="NZ_CP036268.1"/>
</dbReference>
<dbReference type="CDD" id="cd03801">
    <property type="entry name" value="GT4_PimA-like"/>
    <property type="match status" value="1"/>
</dbReference>
<dbReference type="AlphaFoldDB" id="A0A517R4G8"/>
<dbReference type="PANTHER" id="PTHR12526">
    <property type="entry name" value="GLYCOSYLTRANSFERASE"/>
    <property type="match status" value="1"/>
</dbReference>
<dbReference type="SUPFAM" id="SSF53756">
    <property type="entry name" value="UDP-Glycosyltransferase/glycogen phosphorylase"/>
    <property type="match status" value="1"/>
</dbReference>
<dbReference type="KEGG" id="svp:Pan189_31830"/>
<dbReference type="Gene3D" id="3.40.50.2000">
    <property type="entry name" value="Glycogen Phosphorylase B"/>
    <property type="match status" value="2"/>
</dbReference>
<evidence type="ECO:0000259" key="4">
    <source>
        <dbReference type="Pfam" id="PF00534"/>
    </source>
</evidence>
<evidence type="ECO:0000256" key="1">
    <source>
        <dbReference type="ARBA" id="ARBA00009481"/>
    </source>
</evidence>
<feature type="domain" description="Glycosyl transferase family 1" evidence="4">
    <location>
        <begin position="239"/>
        <end position="394"/>
    </location>
</feature>
<sequence length="423" mass="47238">MRIAIVTAGGAGMFCGSCMHDNTWARALRDAGEDVTLIPLYTPIRVDEENLSTDRVFLGGINLYLDSQYHWWQRVPRWMKGMLDSPRLLNFASRLGVSNDAKQLGELTLVTLAGSEGPLKREIEPFVDFLIRDIQPDVVILSNALLAGVVPALREKYKGRLACVLQGDDIFVDALLPDYRSRVLERLAELGTYFDLFFTHSRYYADYMATYLSLPREKFRTLPLGIDLSPHHGLPREQPGEPFTVGYFARICREKGLQNLIPAFRAFREQHPTARLVAGGYLNPHDKPFFESIRKDAADLGDAFHYAGSPETLAEKIELLRSFDVLSVPTDYHEPKGLYVIEALANGVPVVQPRHGAFPELVEATGGGLLYAPGDLEEHAAHLSRLASEPELRHGHASRGHANVREHYGPDALVRATREALSQ</sequence>
<evidence type="ECO:0000256" key="3">
    <source>
        <dbReference type="ARBA" id="ARBA00022679"/>
    </source>
</evidence>
<keyword evidence="6" id="KW-1185">Reference proteome</keyword>
<reference evidence="5 6" key="1">
    <citation type="submission" date="2019-02" db="EMBL/GenBank/DDBJ databases">
        <title>Deep-cultivation of Planctomycetes and their phenomic and genomic characterization uncovers novel biology.</title>
        <authorList>
            <person name="Wiegand S."/>
            <person name="Jogler M."/>
            <person name="Boedeker C."/>
            <person name="Pinto D."/>
            <person name="Vollmers J."/>
            <person name="Rivas-Marin E."/>
            <person name="Kohn T."/>
            <person name="Peeters S.H."/>
            <person name="Heuer A."/>
            <person name="Rast P."/>
            <person name="Oberbeckmann S."/>
            <person name="Bunk B."/>
            <person name="Jeske O."/>
            <person name="Meyerdierks A."/>
            <person name="Storesund J.E."/>
            <person name="Kallscheuer N."/>
            <person name="Luecker S."/>
            <person name="Lage O.M."/>
            <person name="Pohl T."/>
            <person name="Merkel B.J."/>
            <person name="Hornburger P."/>
            <person name="Mueller R.-W."/>
            <person name="Bruemmer F."/>
            <person name="Labrenz M."/>
            <person name="Spormann A.M."/>
            <person name="Op den Camp H."/>
            <person name="Overmann J."/>
            <person name="Amann R."/>
            <person name="Jetten M.S.M."/>
            <person name="Mascher T."/>
            <person name="Medema M.H."/>
            <person name="Devos D.P."/>
            <person name="Kaster A.-K."/>
            <person name="Ovreas L."/>
            <person name="Rohde M."/>
            <person name="Galperin M.Y."/>
            <person name="Jogler C."/>
        </authorList>
    </citation>
    <scope>NUCLEOTIDE SEQUENCE [LARGE SCALE GENOMIC DNA]</scope>
    <source>
        <strain evidence="5 6">Pan189</strain>
    </source>
</reference>
<keyword evidence="2 5" id="KW-0328">Glycosyltransferase</keyword>
<evidence type="ECO:0000313" key="6">
    <source>
        <dbReference type="Proteomes" id="UP000317318"/>
    </source>
</evidence>
<accession>A0A517R4G8</accession>
<proteinExistence type="inferred from homology"/>
<name>A0A517R4G8_9PLAN</name>